<dbReference type="PANTHER" id="PTHR30298:SF0">
    <property type="entry name" value="PROTEIN YBFL-RELATED"/>
    <property type="match status" value="1"/>
</dbReference>
<feature type="domain" description="Transposase IS4-like" evidence="1">
    <location>
        <begin position="4"/>
        <end position="155"/>
    </location>
</feature>
<dbReference type="InterPro" id="IPR002559">
    <property type="entry name" value="Transposase_11"/>
</dbReference>
<dbReference type="GO" id="GO:0003677">
    <property type="term" value="F:DNA binding"/>
    <property type="evidence" value="ECO:0007669"/>
    <property type="project" value="InterPro"/>
</dbReference>
<proteinExistence type="predicted"/>
<dbReference type="InterPro" id="IPR051698">
    <property type="entry name" value="Transposase_11-like"/>
</dbReference>
<accession>B4Y365</accession>
<dbReference type="EMBL" id="EU327991">
    <property type="protein sequence ID" value="ACB13041.1"/>
    <property type="molecule type" value="Genomic_DNA"/>
</dbReference>
<dbReference type="AlphaFoldDB" id="B4Y365"/>
<evidence type="ECO:0000259" key="1">
    <source>
        <dbReference type="Pfam" id="PF01609"/>
    </source>
</evidence>
<dbReference type="NCBIfam" id="NF033564">
    <property type="entry name" value="transpos_ISAs1"/>
    <property type="match status" value="1"/>
</dbReference>
<protein>
    <submittedName>
        <fullName evidence="2">Transposase</fullName>
    </submittedName>
</protein>
<dbReference type="PANTHER" id="PTHR30298">
    <property type="entry name" value="H REPEAT-ASSOCIATED PREDICTED TRANSPOSASE"/>
    <property type="match status" value="1"/>
</dbReference>
<dbReference type="InterPro" id="IPR047647">
    <property type="entry name" value="ISAs1_transpos"/>
</dbReference>
<reference evidence="2" key="1">
    <citation type="journal article" date="2008" name="J. Bacteriol.">
        <title>The evolution of class 1 integrons and the rise of antibiotic resistance.</title>
        <authorList>
            <person name="Gillings M."/>
            <person name="Boucher Y."/>
            <person name="Labbate M."/>
            <person name="Holmes A."/>
            <person name="Krishnan S."/>
            <person name="Holley M."/>
            <person name="Stokes H.W."/>
        </authorList>
    </citation>
    <scope>NUCLEOTIDE SEQUENCE</scope>
</reference>
<dbReference type="GO" id="GO:0004803">
    <property type="term" value="F:transposase activity"/>
    <property type="evidence" value="ECO:0007669"/>
    <property type="project" value="InterPro"/>
</dbReference>
<dbReference type="GO" id="GO:0006313">
    <property type="term" value="P:DNA transposition"/>
    <property type="evidence" value="ECO:0007669"/>
    <property type="project" value="InterPro"/>
</dbReference>
<sequence length="220" mass="24286">MIIAKKGDYLLMVKGNQPKLLEAIEIAFIDQHDVKSVDRSALVERGHGRTVGQIASVLSAKGIINPGDWPNCVTIGRIDSMRVVDEKESDLERCYYITSRALTAEQLAASVRARWGVENRFHWILDVSFSEDASTVAKDNAPQNLSMLRKIALNIIRADKTDTRKSSLRLKRKGAARDDGVREPHAGDQIDMLGECGGPALQPSWSSVASIVYITRQSTP</sequence>
<dbReference type="Pfam" id="PF01609">
    <property type="entry name" value="DDE_Tnp_1"/>
    <property type="match status" value="1"/>
</dbReference>
<evidence type="ECO:0000313" key="2">
    <source>
        <dbReference type="EMBL" id="ACB13041.1"/>
    </source>
</evidence>
<organism evidence="2">
    <name type="scientific">Thauera sp. B4</name>
    <dbReference type="NCBI Taxonomy" id="503999"/>
    <lineage>
        <taxon>Bacteria</taxon>
        <taxon>Pseudomonadati</taxon>
        <taxon>Pseudomonadota</taxon>
        <taxon>Betaproteobacteria</taxon>
        <taxon>Rhodocyclales</taxon>
        <taxon>Zoogloeaceae</taxon>
        <taxon>Thauera</taxon>
    </lineage>
</organism>
<name>B4Y365_9RHOO</name>